<comment type="similarity">
    <text evidence="2">Belongs to the HAD-like hydrolase superfamily. CbbY/CbbZ/Gph/YieH family.</text>
</comment>
<evidence type="ECO:0000256" key="9">
    <source>
        <dbReference type="ARBA" id="ARBA00044968"/>
    </source>
</evidence>
<dbReference type="SUPFAM" id="SSF56784">
    <property type="entry name" value="HAD-like"/>
    <property type="match status" value="1"/>
</dbReference>
<keyword evidence="3" id="KW-0597">Phosphoprotein</keyword>
<dbReference type="InterPro" id="IPR006439">
    <property type="entry name" value="HAD-SF_hydro_IA"/>
</dbReference>
<dbReference type="Gene3D" id="3.40.50.1000">
    <property type="entry name" value="HAD superfamily/HAD-like"/>
    <property type="match status" value="1"/>
</dbReference>
<keyword evidence="7" id="KW-0119">Carbohydrate metabolism</keyword>
<dbReference type="NCBIfam" id="TIGR01509">
    <property type="entry name" value="HAD-SF-IA-v3"/>
    <property type="match status" value="1"/>
</dbReference>
<dbReference type="EC" id="5.4.2.6" evidence="9"/>
<sequence length="246" mass="26677">MLGLPDHIRACLFDLDGVLTDTAGVHRKAWKAMFDEYLRDRAARTGAEFVPFDIDADYHHYVDGKKREDGVRSFLASRSIKLPDGHYDDDPATETVHGLGNRKNVVFHQILEAEGVEVFEGSRRYLAAVVDAGLGVAVVTSSANGRQILEVTGLDRFVQYRVDGVTMREEQLPGKPAPDSFLRAAELLQVPPQHGAVFEDALSGVAAGRAGGFGLVVGVDRVGQAEALRRNGADIVVTDLAELLTP</sequence>
<evidence type="ECO:0000256" key="3">
    <source>
        <dbReference type="ARBA" id="ARBA00022553"/>
    </source>
</evidence>
<accession>A0A117ILW9</accession>
<evidence type="ECO:0000256" key="2">
    <source>
        <dbReference type="ARBA" id="ARBA00006171"/>
    </source>
</evidence>
<dbReference type="AlphaFoldDB" id="A0A117ILW9"/>
<comment type="cofactor">
    <cofactor evidence="1">
        <name>Mg(2+)</name>
        <dbReference type="ChEBI" id="CHEBI:18420"/>
    </cofactor>
</comment>
<keyword evidence="5" id="KW-0460">Magnesium</keyword>
<evidence type="ECO:0000256" key="4">
    <source>
        <dbReference type="ARBA" id="ARBA00022723"/>
    </source>
</evidence>
<dbReference type="OrthoDB" id="9797743at2"/>
<dbReference type="InterPro" id="IPR010976">
    <property type="entry name" value="B-phosphoglucomutase_hydrolase"/>
</dbReference>
<reference evidence="12" key="2">
    <citation type="submission" date="2016-02" db="EMBL/GenBank/DDBJ databases">
        <title>Draft genome sequence of five rapidly growing Mycobacterium species.</title>
        <authorList>
            <person name="Katahira K."/>
            <person name="Gotou Y."/>
            <person name="Iida K."/>
            <person name="Ogura Y."/>
            <person name="Hayashi T."/>
        </authorList>
    </citation>
    <scope>NUCLEOTIDE SEQUENCE [LARGE SCALE GENOMIC DNA]</scope>
    <source>
        <strain evidence="12">JCM6362</strain>
    </source>
</reference>
<evidence type="ECO:0000256" key="1">
    <source>
        <dbReference type="ARBA" id="ARBA00001946"/>
    </source>
</evidence>
<dbReference type="InterPro" id="IPR023198">
    <property type="entry name" value="PGP-like_dom2"/>
</dbReference>
<dbReference type="RefSeq" id="WP_003924237.1">
    <property type="nucleotide sequence ID" value="NZ_BCTB01000006.1"/>
</dbReference>
<dbReference type="InterPro" id="IPR023214">
    <property type="entry name" value="HAD_sf"/>
</dbReference>
<dbReference type="Proteomes" id="UP000069654">
    <property type="component" value="Unassembled WGS sequence"/>
</dbReference>
<dbReference type="InterPro" id="IPR036412">
    <property type="entry name" value="HAD-like_sf"/>
</dbReference>
<comment type="caution">
    <text evidence="11">The sequence shown here is derived from an EMBL/GenBank/DDBJ whole genome shotgun (WGS) entry which is preliminary data.</text>
</comment>
<reference evidence="11 12" key="1">
    <citation type="journal article" date="2016" name="Genome Announc.">
        <title>Draft Genome Sequences of Five Rapidly Growing Mycobacterium Species, M. thermoresistibile, M. fortuitum subsp. acetamidolyticum, M. canariasense, M. brisbanense, and M. novocastrense.</title>
        <authorList>
            <person name="Katahira K."/>
            <person name="Ogura Y."/>
            <person name="Gotoh Y."/>
            <person name="Hayashi T."/>
        </authorList>
    </citation>
    <scope>NUCLEOTIDE SEQUENCE [LARGE SCALE GENOMIC DNA]</scope>
    <source>
        <strain evidence="11 12">JCM6362</strain>
    </source>
</reference>
<dbReference type="NCBIfam" id="TIGR02009">
    <property type="entry name" value="PGMB-YQAB-SF"/>
    <property type="match status" value="1"/>
</dbReference>
<evidence type="ECO:0000256" key="6">
    <source>
        <dbReference type="ARBA" id="ARBA00023235"/>
    </source>
</evidence>
<dbReference type="PANTHER" id="PTHR46193:SF18">
    <property type="entry name" value="HEXITOL PHOSPHATASE B"/>
    <property type="match status" value="1"/>
</dbReference>
<dbReference type="OMA" id="KVHAAAW"/>
<comment type="catalytic activity">
    <reaction evidence="8">
        <text>beta-D-glucose 1-phosphate = beta-D-glucose 6-phosphate</text>
        <dbReference type="Rhea" id="RHEA:20113"/>
        <dbReference type="ChEBI" id="CHEBI:57684"/>
        <dbReference type="ChEBI" id="CHEBI:58247"/>
        <dbReference type="EC" id="5.4.2.6"/>
    </reaction>
</comment>
<evidence type="ECO:0000313" key="11">
    <source>
        <dbReference type="EMBL" id="GAT14319.1"/>
    </source>
</evidence>
<dbReference type="GO" id="GO:0016787">
    <property type="term" value="F:hydrolase activity"/>
    <property type="evidence" value="ECO:0007669"/>
    <property type="project" value="UniProtKB-KW"/>
</dbReference>
<evidence type="ECO:0000256" key="8">
    <source>
        <dbReference type="ARBA" id="ARBA00044926"/>
    </source>
</evidence>
<dbReference type="PANTHER" id="PTHR46193">
    <property type="entry name" value="6-PHOSPHOGLUCONATE PHOSPHATASE"/>
    <property type="match status" value="1"/>
</dbReference>
<evidence type="ECO:0000256" key="10">
    <source>
        <dbReference type="ARBA" id="ARBA00044991"/>
    </source>
</evidence>
<dbReference type="InterPro" id="IPR051600">
    <property type="entry name" value="Beta-PGM-like"/>
</dbReference>
<dbReference type="Gene3D" id="1.10.150.240">
    <property type="entry name" value="Putative phosphatase, domain 2"/>
    <property type="match status" value="1"/>
</dbReference>
<proteinExistence type="inferred from homology"/>
<dbReference type="SFLD" id="SFLDG01129">
    <property type="entry name" value="C1.5:_HAD__Beta-PGM__Phosphata"/>
    <property type="match status" value="1"/>
</dbReference>
<organism evidence="11 12">
    <name type="scientific">Mycolicibacterium thermoresistibile</name>
    <name type="common">Mycobacterium thermoresistibile</name>
    <dbReference type="NCBI Taxonomy" id="1797"/>
    <lineage>
        <taxon>Bacteria</taxon>
        <taxon>Bacillati</taxon>
        <taxon>Actinomycetota</taxon>
        <taxon>Actinomycetes</taxon>
        <taxon>Mycobacteriales</taxon>
        <taxon>Mycobacteriaceae</taxon>
        <taxon>Mycolicibacterium</taxon>
    </lineage>
</organism>
<gene>
    <name evidence="11" type="ORF">RMCT_1290</name>
</gene>
<keyword evidence="4" id="KW-0479">Metal-binding</keyword>
<dbReference type="STRING" id="1797.RMCT_1290"/>
<evidence type="ECO:0000256" key="7">
    <source>
        <dbReference type="ARBA" id="ARBA00023277"/>
    </source>
</evidence>
<dbReference type="GO" id="GO:0008801">
    <property type="term" value="F:beta-phosphoglucomutase activity"/>
    <property type="evidence" value="ECO:0007669"/>
    <property type="project" value="UniProtKB-EC"/>
</dbReference>
<dbReference type="GO" id="GO:0046872">
    <property type="term" value="F:metal ion binding"/>
    <property type="evidence" value="ECO:0007669"/>
    <property type="project" value="UniProtKB-KW"/>
</dbReference>
<dbReference type="SFLD" id="SFLDS00003">
    <property type="entry name" value="Haloacid_Dehalogenase"/>
    <property type="match status" value="1"/>
</dbReference>
<evidence type="ECO:0000313" key="12">
    <source>
        <dbReference type="Proteomes" id="UP000069654"/>
    </source>
</evidence>
<evidence type="ECO:0000256" key="5">
    <source>
        <dbReference type="ARBA" id="ARBA00022842"/>
    </source>
</evidence>
<name>A0A117ILW9_MYCTH</name>
<keyword evidence="6" id="KW-0413">Isomerase</keyword>
<dbReference type="Pfam" id="PF00702">
    <property type="entry name" value="Hydrolase"/>
    <property type="match status" value="1"/>
</dbReference>
<keyword evidence="11" id="KW-0378">Hydrolase</keyword>
<protein>
    <recommendedName>
        <fullName evidence="10">Beta-phosphoglucomutase</fullName>
        <ecNumber evidence="9">5.4.2.6</ecNumber>
    </recommendedName>
</protein>
<dbReference type="EMBL" id="BCTB01000006">
    <property type="protein sequence ID" value="GAT14319.1"/>
    <property type="molecule type" value="Genomic_DNA"/>
</dbReference>